<dbReference type="SUPFAM" id="SSF52172">
    <property type="entry name" value="CheY-like"/>
    <property type="match status" value="1"/>
</dbReference>
<dbReference type="Pfam" id="PF12833">
    <property type="entry name" value="HTH_18"/>
    <property type="match status" value="1"/>
</dbReference>
<feature type="domain" description="Response regulatory" evidence="10">
    <location>
        <begin position="2"/>
        <end position="123"/>
    </location>
</feature>
<organism evidence="11 12">
    <name type="scientific">Paenibacillus eucommiae</name>
    <dbReference type="NCBI Taxonomy" id="1355755"/>
    <lineage>
        <taxon>Bacteria</taxon>
        <taxon>Bacillati</taxon>
        <taxon>Bacillota</taxon>
        <taxon>Bacilli</taxon>
        <taxon>Bacillales</taxon>
        <taxon>Paenibacillaceae</taxon>
        <taxon>Paenibacillus</taxon>
    </lineage>
</organism>
<dbReference type="Proteomes" id="UP001519287">
    <property type="component" value="Unassembled WGS sequence"/>
</dbReference>
<dbReference type="Gene3D" id="3.40.50.2300">
    <property type="match status" value="1"/>
</dbReference>
<dbReference type="InterPro" id="IPR011006">
    <property type="entry name" value="CheY-like_superfamily"/>
</dbReference>
<accession>A0ABS4IXA0</accession>
<dbReference type="PANTHER" id="PTHR42713">
    <property type="entry name" value="HISTIDINE KINASE-RELATED"/>
    <property type="match status" value="1"/>
</dbReference>
<evidence type="ECO:0000256" key="4">
    <source>
        <dbReference type="ARBA" id="ARBA00023012"/>
    </source>
</evidence>
<evidence type="ECO:0000256" key="6">
    <source>
        <dbReference type="ARBA" id="ARBA00023125"/>
    </source>
</evidence>
<feature type="modified residue" description="4-aspartylphosphate" evidence="8">
    <location>
        <position position="58"/>
    </location>
</feature>
<reference evidence="11 12" key="1">
    <citation type="submission" date="2021-03" db="EMBL/GenBank/DDBJ databases">
        <title>Genomic Encyclopedia of Type Strains, Phase IV (KMG-IV): sequencing the most valuable type-strain genomes for metagenomic binning, comparative biology and taxonomic classification.</title>
        <authorList>
            <person name="Goeker M."/>
        </authorList>
    </citation>
    <scope>NUCLEOTIDE SEQUENCE [LARGE SCALE GENOMIC DNA]</scope>
    <source>
        <strain evidence="11 12">DSM 26048</strain>
    </source>
</reference>
<sequence length="531" mass="61098">MNILLVDDEPIFIDKLRRIIEDYNREHTAGAHIIGEAYSGQEALRFISDTPPDLIFTDIKMSNMNGIELSKCLQQDHPDIAIVFISGYPSFDYAREAIRANVADYLLKPIEPKLVKELLHRMLPQIAHHKYRQSKEVIQSLIESNLPLNSNSVPDASAKMISSNHITEAKTKTICEYAAYYVLAVQKLEAVNHKDRLFIQQSENMHETYIHNLQKIVGSLSSIWIFNSQDRRSLIIVVGLHEADEQQLHFIAQATQTYFSFGGVPVSVTYSQQLDSLANLREEIHQLLNVLYNRLVIGSAQMISSQEGTKQPQKIFTQLTNQMETKILSLISKKNEAALSKEFHQLFKIWQSEQCPSIYIEKSMKRLIRLMERHLQASDAIVSKALENRIEEILYTAASFEEAAQFCWDMITELLQLQSGKPSPTNTKALFESIQHYLQSHLNEPIGLTQLNEIFKVSNTYLCNLFRNYADASFVEYFTALRMEKAKELIRDHPDMMLKDIAELVGYRDHHYFSRVFKMITGQTPSDFKNN</sequence>
<keyword evidence="4" id="KW-0902">Two-component regulatory system</keyword>
<keyword evidence="5" id="KW-0805">Transcription regulation</keyword>
<dbReference type="CDD" id="cd17536">
    <property type="entry name" value="REC_YesN-like"/>
    <property type="match status" value="1"/>
</dbReference>
<dbReference type="InterPro" id="IPR051552">
    <property type="entry name" value="HptR"/>
</dbReference>
<dbReference type="PROSITE" id="PS50110">
    <property type="entry name" value="RESPONSE_REGULATORY"/>
    <property type="match status" value="1"/>
</dbReference>
<gene>
    <name evidence="11" type="ORF">J2Z66_003802</name>
</gene>
<dbReference type="RefSeq" id="WP_209972931.1">
    <property type="nucleotide sequence ID" value="NZ_JAGGLB010000012.1"/>
</dbReference>
<dbReference type="PROSITE" id="PS00041">
    <property type="entry name" value="HTH_ARAC_FAMILY_1"/>
    <property type="match status" value="1"/>
</dbReference>
<evidence type="ECO:0000313" key="12">
    <source>
        <dbReference type="Proteomes" id="UP001519287"/>
    </source>
</evidence>
<evidence type="ECO:0000256" key="3">
    <source>
        <dbReference type="ARBA" id="ARBA00022553"/>
    </source>
</evidence>
<evidence type="ECO:0000256" key="7">
    <source>
        <dbReference type="ARBA" id="ARBA00023163"/>
    </source>
</evidence>
<dbReference type="SMART" id="SM00448">
    <property type="entry name" value="REC"/>
    <property type="match status" value="1"/>
</dbReference>
<protein>
    <submittedName>
        <fullName evidence="11">YesN/AraC family two-component response regulator</fullName>
    </submittedName>
</protein>
<proteinExistence type="predicted"/>
<evidence type="ECO:0000313" key="11">
    <source>
        <dbReference type="EMBL" id="MBP1992194.1"/>
    </source>
</evidence>
<dbReference type="SUPFAM" id="SSF46689">
    <property type="entry name" value="Homeodomain-like"/>
    <property type="match status" value="1"/>
</dbReference>
<evidence type="ECO:0000256" key="8">
    <source>
        <dbReference type="PROSITE-ProRule" id="PRU00169"/>
    </source>
</evidence>
<evidence type="ECO:0000256" key="1">
    <source>
        <dbReference type="ARBA" id="ARBA00004496"/>
    </source>
</evidence>
<dbReference type="InterPro" id="IPR001789">
    <property type="entry name" value="Sig_transdc_resp-reg_receiver"/>
</dbReference>
<evidence type="ECO:0000259" key="9">
    <source>
        <dbReference type="PROSITE" id="PS01124"/>
    </source>
</evidence>
<comment type="subcellular location">
    <subcellularLocation>
        <location evidence="1">Cytoplasm</location>
    </subcellularLocation>
</comment>
<evidence type="ECO:0000256" key="2">
    <source>
        <dbReference type="ARBA" id="ARBA00022490"/>
    </source>
</evidence>
<keyword evidence="7" id="KW-0804">Transcription</keyword>
<dbReference type="InterPro" id="IPR018060">
    <property type="entry name" value="HTH_AraC"/>
</dbReference>
<keyword evidence="2" id="KW-0963">Cytoplasm</keyword>
<feature type="domain" description="HTH araC/xylS-type" evidence="9">
    <location>
        <begin position="432"/>
        <end position="531"/>
    </location>
</feature>
<comment type="caution">
    <text evidence="11">The sequence shown here is derived from an EMBL/GenBank/DDBJ whole genome shotgun (WGS) entry which is preliminary data.</text>
</comment>
<dbReference type="EMBL" id="JAGGLB010000012">
    <property type="protein sequence ID" value="MBP1992194.1"/>
    <property type="molecule type" value="Genomic_DNA"/>
</dbReference>
<name>A0ABS4IXA0_9BACL</name>
<evidence type="ECO:0000259" key="10">
    <source>
        <dbReference type="PROSITE" id="PS50110"/>
    </source>
</evidence>
<keyword evidence="6" id="KW-0238">DNA-binding</keyword>
<keyword evidence="3 8" id="KW-0597">Phosphoprotein</keyword>
<dbReference type="Pfam" id="PF00072">
    <property type="entry name" value="Response_reg"/>
    <property type="match status" value="1"/>
</dbReference>
<dbReference type="InterPro" id="IPR009057">
    <property type="entry name" value="Homeodomain-like_sf"/>
</dbReference>
<evidence type="ECO:0000256" key="5">
    <source>
        <dbReference type="ARBA" id="ARBA00023015"/>
    </source>
</evidence>
<dbReference type="Gene3D" id="1.10.10.60">
    <property type="entry name" value="Homeodomain-like"/>
    <property type="match status" value="2"/>
</dbReference>
<keyword evidence="12" id="KW-1185">Reference proteome</keyword>
<dbReference type="PANTHER" id="PTHR42713:SF3">
    <property type="entry name" value="TRANSCRIPTIONAL REGULATORY PROTEIN HPTR"/>
    <property type="match status" value="1"/>
</dbReference>
<dbReference type="InterPro" id="IPR018062">
    <property type="entry name" value="HTH_AraC-typ_CS"/>
</dbReference>
<dbReference type="PROSITE" id="PS01124">
    <property type="entry name" value="HTH_ARAC_FAMILY_2"/>
    <property type="match status" value="1"/>
</dbReference>
<dbReference type="SMART" id="SM00342">
    <property type="entry name" value="HTH_ARAC"/>
    <property type="match status" value="1"/>
</dbReference>